<keyword evidence="2" id="KW-1185">Reference proteome</keyword>
<evidence type="ECO:0000313" key="1">
    <source>
        <dbReference type="EMBL" id="SKC39199.1"/>
    </source>
</evidence>
<gene>
    <name evidence="1" type="ORF">SAMN06295973_0486</name>
</gene>
<accession>A0ABY1LGW3</accession>
<proteinExistence type="predicted"/>
<evidence type="ECO:0000313" key="2">
    <source>
        <dbReference type="Proteomes" id="UP000190827"/>
    </source>
</evidence>
<dbReference type="EMBL" id="FUZO01000001">
    <property type="protein sequence ID" value="SKC39199.1"/>
    <property type="molecule type" value="Genomic_DNA"/>
</dbReference>
<sequence length="127" mass="12684">MDTDAALSQQLTAVVAATPGVTTVYASGSPIRAVLRTVADAVGRDDEEPTKVAVGRGADGALTIGVTIGVTDGAPVPATLRLVGDAIRGVLATSMEGIPIHEIDVRVCRIEDAAPLGTPLTGAATTP</sequence>
<organism evidence="1 2">
    <name type="scientific">Plantibacter cousiniae</name>
    <name type="common">nom. nud.</name>
    <dbReference type="NCBI Taxonomy" id="199709"/>
    <lineage>
        <taxon>Bacteria</taxon>
        <taxon>Bacillati</taxon>
        <taxon>Actinomycetota</taxon>
        <taxon>Actinomycetes</taxon>
        <taxon>Micrococcales</taxon>
        <taxon>Microbacteriaceae</taxon>
        <taxon>Plantibacter</taxon>
    </lineage>
</organism>
<protein>
    <recommendedName>
        <fullName evidence="3">Asp23 family, cell envelope-related function</fullName>
    </recommendedName>
</protein>
<comment type="caution">
    <text evidence="1">The sequence shown here is derived from an EMBL/GenBank/DDBJ whole genome shotgun (WGS) entry which is preliminary data.</text>
</comment>
<dbReference type="Proteomes" id="UP000190827">
    <property type="component" value="Unassembled WGS sequence"/>
</dbReference>
<evidence type="ECO:0008006" key="3">
    <source>
        <dbReference type="Google" id="ProtNLM"/>
    </source>
</evidence>
<name>A0ABY1LGW3_9MICO</name>
<reference evidence="1 2" key="1">
    <citation type="submission" date="2017-02" db="EMBL/GenBank/DDBJ databases">
        <authorList>
            <person name="Varghese N."/>
            <person name="Submissions S."/>
        </authorList>
    </citation>
    <scope>NUCLEOTIDE SEQUENCE [LARGE SCALE GENOMIC DNA]</scope>
    <source>
        <strain evidence="1 2">VKM Ac-1787</strain>
    </source>
</reference>
<dbReference type="RefSeq" id="WP_079704556.1">
    <property type="nucleotide sequence ID" value="NZ_FUZO01000001.1"/>
</dbReference>